<feature type="domain" description="Glycosyl transferase family 1" evidence="1">
    <location>
        <begin position="216"/>
        <end position="328"/>
    </location>
</feature>
<dbReference type="Gene3D" id="3.40.50.2000">
    <property type="entry name" value="Glycogen Phosphorylase B"/>
    <property type="match status" value="2"/>
</dbReference>
<gene>
    <name evidence="3" type="ORF">Q4F26_01395</name>
</gene>
<organism evidence="3 4">
    <name type="scientific">Atopococcus tabaci</name>
    <dbReference type="NCBI Taxonomy" id="269774"/>
    <lineage>
        <taxon>Bacteria</taxon>
        <taxon>Bacillati</taxon>
        <taxon>Bacillota</taxon>
        <taxon>Bacilli</taxon>
        <taxon>Lactobacillales</taxon>
        <taxon>Carnobacteriaceae</taxon>
        <taxon>Atopococcus</taxon>
    </lineage>
</organism>
<reference evidence="3" key="1">
    <citation type="submission" date="2023-07" db="EMBL/GenBank/DDBJ databases">
        <title>Between Cages and Wild: Unraveling the Impact of Captivity on Animal Microbiomes and Antimicrobial Resistance.</title>
        <authorList>
            <person name="Schmartz G.P."/>
            <person name="Rehner J."/>
            <person name="Schuff M.J."/>
            <person name="Becker S.L."/>
            <person name="Kravczyk M."/>
            <person name="Gurevich A."/>
            <person name="Francke R."/>
            <person name="Mueller R."/>
            <person name="Keller V."/>
            <person name="Keller A."/>
        </authorList>
    </citation>
    <scope>NUCLEOTIDE SEQUENCE</scope>
    <source>
        <strain evidence="3">S39M_St_73</strain>
    </source>
</reference>
<dbReference type="Pfam" id="PF00534">
    <property type="entry name" value="Glycos_transf_1"/>
    <property type="match status" value="1"/>
</dbReference>
<evidence type="ECO:0000313" key="4">
    <source>
        <dbReference type="Proteomes" id="UP001171751"/>
    </source>
</evidence>
<dbReference type="Pfam" id="PF13439">
    <property type="entry name" value="Glyco_transf_4"/>
    <property type="match status" value="1"/>
</dbReference>
<dbReference type="SUPFAM" id="SSF53756">
    <property type="entry name" value="UDP-Glycosyltransferase/glycogen phosphorylase"/>
    <property type="match status" value="1"/>
</dbReference>
<dbReference type="InterPro" id="IPR001296">
    <property type="entry name" value="Glyco_trans_1"/>
</dbReference>
<evidence type="ECO:0000259" key="2">
    <source>
        <dbReference type="Pfam" id="PF13439"/>
    </source>
</evidence>
<comment type="caution">
    <text evidence="3">The sequence shown here is derived from an EMBL/GenBank/DDBJ whole genome shotgun (WGS) entry which is preliminary data.</text>
</comment>
<dbReference type="PANTHER" id="PTHR12526">
    <property type="entry name" value="GLYCOSYLTRANSFERASE"/>
    <property type="match status" value="1"/>
</dbReference>
<accession>A0AA43RK53</accession>
<feature type="domain" description="Glycosyltransferase subfamily 4-like N-terminal" evidence="2">
    <location>
        <begin position="60"/>
        <end position="202"/>
    </location>
</feature>
<dbReference type="CDD" id="cd03801">
    <property type="entry name" value="GT4_PimA-like"/>
    <property type="match status" value="1"/>
</dbReference>
<keyword evidence="3" id="KW-0808">Transferase</keyword>
<evidence type="ECO:0000313" key="3">
    <source>
        <dbReference type="EMBL" id="MDO5456977.1"/>
    </source>
</evidence>
<dbReference type="EMBL" id="JAUNQW010000003">
    <property type="protein sequence ID" value="MDO5456977.1"/>
    <property type="molecule type" value="Genomic_DNA"/>
</dbReference>
<dbReference type="Proteomes" id="UP001171751">
    <property type="component" value="Unassembled WGS sequence"/>
</dbReference>
<protein>
    <submittedName>
        <fullName evidence="3">Glycosyltransferase family 4 protein</fullName>
        <ecNumber evidence="3">2.4.-.-</ecNumber>
    </submittedName>
</protein>
<name>A0AA43RK53_9LACT</name>
<sequence length="418" mass="47098">MRETENIKILHCISQLPGMTGSGIYYRHLVKGLDNLGFKNALLFAEQSGCEVALPPAEKYYPIQFKNEELPFAIPGMSDEMPYESTIYSQMSPDEFAAWRQAFKKRLKEAKEEFQPDVIVSHHVFMMTSIVREVFDGIPVIGISHGTDIRQVRMNPWIHEKYVTSADELDAYFALSPTDAERLHKIFSISMDKITVTGGGFDETIFHPDLEESSNEAFNLIYAGKVSHAKGVYELARAFPKILEQIPQSRLLIVGNATEEQKKRIIQKAGGSNHLEFTPAVRQEDYAKFLQKAHVYILPSYYEGIALSAIEALATRTRVVISENENLSWLLGDIVNDSGVIDYIKLPRLENVDTPVGEDIPGFVQRIADAVVAHYHKIEADPNGKQRSAWSLQVTNEVADHSWSGIIDEIALMIKKLI</sequence>
<keyword evidence="4" id="KW-1185">Reference proteome</keyword>
<dbReference type="AlphaFoldDB" id="A0AA43RK53"/>
<keyword evidence="3" id="KW-0328">Glycosyltransferase</keyword>
<dbReference type="PANTHER" id="PTHR12526:SF622">
    <property type="entry name" value="GLYCOSYLTRANSFERASE (GROUP I)"/>
    <property type="match status" value="1"/>
</dbReference>
<dbReference type="InterPro" id="IPR028098">
    <property type="entry name" value="Glyco_trans_4-like_N"/>
</dbReference>
<dbReference type="EC" id="2.4.-.-" evidence="3"/>
<evidence type="ECO:0000259" key="1">
    <source>
        <dbReference type="Pfam" id="PF00534"/>
    </source>
</evidence>
<proteinExistence type="predicted"/>
<dbReference type="GO" id="GO:0016757">
    <property type="term" value="F:glycosyltransferase activity"/>
    <property type="evidence" value="ECO:0007669"/>
    <property type="project" value="UniProtKB-KW"/>
</dbReference>